<dbReference type="GO" id="GO:0030134">
    <property type="term" value="C:COPII-coated ER to Golgi transport vesicle"/>
    <property type="evidence" value="ECO:0007669"/>
    <property type="project" value="TreeGrafter"/>
</dbReference>
<dbReference type="AlphaFoldDB" id="A0A5B0NQT6"/>
<keyword evidence="2" id="KW-1185">Reference proteome</keyword>
<name>A0A5B0NQT6_PUCGR</name>
<evidence type="ECO:0000313" key="1">
    <source>
        <dbReference type="EMBL" id="KAA1090490.1"/>
    </source>
</evidence>
<reference evidence="1 2" key="1">
    <citation type="submission" date="2019-05" db="EMBL/GenBank/DDBJ databases">
        <title>Emergence of the Ug99 lineage of the wheat stem rust pathogen through somatic hybridization.</title>
        <authorList>
            <person name="Li F."/>
            <person name="Upadhyaya N.M."/>
            <person name="Sperschneider J."/>
            <person name="Matny O."/>
            <person name="Nguyen-Phuc H."/>
            <person name="Mago R."/>
            <person name="Raley C."/>
            <person name="Miller M.E."/>
            <person name="Silverstein K.A.T."/>
            <person name="Henningsen E."/>
            <person name="Hirsch C.D."/>
            <person name="Visser B."/>
            <person name="Pretorius Z.A."/>
            <person name="Steffenson B.J."/>
            <person name="Schwessinger B."/>
            <person name="Dodds P.N."/>
            <person name="Figueroa M."/>
        </authorList>
    </citation>
    <scope>NUCLEOTIDE SEQUENCE [LARGE SCALE GENOMIC DNA]</scope>
    <source>
        <strain evidence="1">21-0</strain>
    </source>
</reference>
<comment type="caution">
    <text evidence="1">The sequence shown here is derived from an EMBL/GenBank/DDBJ whole genome shotgun (WGS) entry which is preliminary data.</text>
</comment>
<dbReference type="Gene3D" id="2.60.120.200">
    <property type="match status" value="1"/>
</dbReference>
<proteinExistence type="predicted"/>
<evidence type="ECO:0008006" key="3">
    <source>
        <dbReference type="Google" id="ProtNLM"/>
    </source>
</evidence>
<dbReference type="GO" id="GO:0006888">
    <property type="term" value="P:endoplasmic reticulum to Golgi vesicle-mediated transport"/>
    <property type="evidence" value="ECO:0007669"/>
    <property type="project" value="TreeGrafter"/>
</dbReference>
<dbReference type="PANTHER" id="PTHR12223">
    <property type="entry name" value="VESICULAR MANNOSE-BINDING LECTIN"/>
    <property type="match status" value="1"/>
</dbReference>
<dbReference type="Proteomes" id="UP000324748">
    <property type="component" value="Unassembled WGS sequence"/>
</dbReference>
<dbReference type="GO" id="GO:0005789">
    <property type="term" value="C:endoplasmic reticulum membrane"/>
    <property type="evidence" value="ECO:0007669"/>
    <property type="project" value="TreeGrafter"/>
</dbReference>
<organism evidence="1 2">
    <name type="scientific">Puccinia graminis f. sp. tritici</name>
    <dbReference type="NCBI Taxonomy" id="56615"/>
    <lineage>
        <taxon>Eukaryota</taxon>
        <taxon>Fungi</taxon>
        <taxon>Dikarya</taxon>
        <taxon>Basidiomycota</taxon>
        <taxon>Pucciniomycotina</taxon>
        <taxon>Pucciniomycetes</taxon>
        <taxon>Pucciniales</taxon>
        <taxon>Pucciniaceae</taxon>
        <taxon>Puccinia</taxon>
    </lineage>
</organism>
<dbReference type="GO" id="GO:0005537">
    <property type="term" value="F:D-mannose binding"/>
    <property type="evidence" value="ECO:0007669"/>
    <property type="project" value="TreeGrafter"/>
</dbReference>
<dbReference type="GO" id="GO:0005793">
    <property type="term" value="C:endoplasmic reticulum-Golgi intermediate compartment"/>
    <property type="evidence" value="ECO:0007669"/>
    <property type="project" value="TreeGrafter"/>
</dbReference>
<dbReference type="GO" id="GO:0000139">
    <property type="term" value="C:Golgi membrane"/>
    <property type="evidence" value="ECO:0007669"/>
    <property type="project" value="TreeGrafter"/>
</dbReference>
<dbReference type="EMBL" id="VSWC01000092">
    <property type="protein sequence ID" value="KAA1090490.1"/>
    <property type="molecule type" value="Genomic_DNA"/>
</dbReference>
<sequence length="238" mass="26374">MASPKPTRTKPQTRNSVLKLSLLSLLSTTTPIINNGVRASADAHRRDDISFRGPVPEDLHVPHWDFSGSAHRIPAAKRFCSTDYPLPIGVWSDVYRTADPIRSVVEIAFRIHGGFSDLHHGHHNETHPSDDDEEITGKGGRGIAFWYTKTPNSTPLVASTNPKKHVVPRPPLTVDQFPDPLDDAVSFFGGPTSFNGLSVVIDNQPSDTIDTAIRSTTLGPRREWNRCGRVVCRQWSDR</sequence>
<gene>
    <name evidence="1" type="ORF">PGT21_002933</name>
</gene>
<accession>A0A5B0NQT6</accession>
<evidence type="ECO:0000313" key="2">
    <source>
        <dbReference type="Proteomes" id="UP000324748"/>
    </source>
</evidence>
<dbReference type="InterPro" id="IPR051136">
    <property type="entry name" value="Intracellular_Lectin-GPT"/>
</dbReference>
<dbReference type="PANTHER" id="PTHR12223:SF28">
    <property type="entry name" value="LECTIN, MANNOSE BINDING 1 LIKE"/>
    <property type="match status" value="1"/>
</dbReference>
<protein>
    <recommendedName>
        <fullName evidence="3">L-type lectin-like domain-containing protein</fullName>
    </recommendedName>
</protein>